<reference evidence="1 2" key="1">
    <citation type="submission" date="2020-06" db="EMBL/GenBank/DDBJ databases">
        <authorList>
            <person name="Li R."/>
            <person name="Bekaert M."/>
        </authorList>
    </citation>
    <scope>NUCLEOTIDE SEQUENCE [LARGE SCALE GENOMIC DNA]</scope>
    <source>
        <strain evidence="2">wild</strain>
    </source>
</reference>
<dbReference type="Proteomes" id="UP000507470">
    <property type="component" value="Unassembled WGS sequence"/>
</dbReference>
<sequence length="638" mass="73341">METVNVLDQECIFKGTPYKQTATAAAADKSDYIQEFVFTSETFQSVFLSQQSIKQFEDYRVLMDPDEEHFKEWDAVENLIESIFADPYLIVASHGRHIDDIEFIKDKRCKTIEPHESHFLRIDKDYLGFSKLSNRPYAVVFLIQISKFGGELRISNQDTIVMETLKKLKPSYDSAVYVIQNSQHKHNYTTNDLLTISTEIEKVFKLEKNSAYKSTFFETDVEWFIRVGLIMQNHIFTGMESLLDILEKINYQHGYRHPHVMQTRASKKLQNGKTHHVQSQPGTDQKNSLLILLKEEMYKISNNITLHVWKILSFRNSSIQAFGFVKGVVRIYLKDISLEADVMKYFKKFLKTRSLHVTMQVWPSNRQMTKYSYEQGSRIDVSNAALAENEEIKYGTLGMFLENRKKELFFTTCAHVIEKGKYAFCPNDHSILGESVFACEGPSSNSKQWLDLSLVKVHNSKIQECRFGLKGDSGCSPLSEYKIFHGFLDDIRSRPVYKWGARTNYTDGTIDDYVISRDESDQKYFLEIRVLGLRKFALPADSGSLICMNYPSRIGNDPTAAFVIIGAEQIPVEDQTITMLCCYSVSDAIEEIRTCGTFGEGIQPRAVIRQSRRIAFVPGCNPDLKTSVKRQKVLPPRQ</sequence>
<dbReference type="AlphaFoldDB" id="A0A6J8DLF3"/>
<proteinExistence type="predicted"/>
<evidence type="ECO:0000313" key="1">
    <source>
        <dbReference type="EMBL" id="CAC5407984.1"/>
    </source>
</evidence>
<dbReference type="EMBL" id="CACVKT020007486">
    <property type="protein sequence ID" value="CAC5407984.1"/>
    <property type="molecule type" value="Genomic_DNA"/>
</dbReference>
<name>A0A6J8DLF3_MYTCO</name>
<evidence type="ECO:0000313" key="2">
    <source>
        <dbReference type="Proteomes" id="UP000507470"/>
    </source>
</evidence>
<keyword evidence="2" id="KW-1185">Reference proteome</keyword>
<protein>
    <submittedName>
        <fullName evidence="1">Uncharacterized protein</fullName>
    </submittedName>
</protein>
<gene>
    <name evidence="1" type="ORF">MCOR_41414</name>
</gene>
<organism evidence="1 2">
    <name type="scientific">Mytilus coruscus</name>
    <name type="common">Sea mussel</name>
    <dbReference type="NCBI Taxonomy" id="42192"/>
    <lineage>
        <taxon>Eukaryota</taxon>
        <taxon>Metazoa</taxon>
        <taxon>Spiralia</taxon>
        <taxon>Lophotrochozoa</taxon>
        <taxon>Mollusca</taxon>
        <taxon>Bivalvia</taxon>
        <taxon>Autobranchia</taxon>
        <taxon>Pteriomorphia</taxon>
        <taxon>Mytilida</taxon>
        <taxon>Mytiloidea</taxon>
        <taxon>Mytilidae</taxon>
        <taxon>Mytilinae</taxon>
        <taxon>Mytilus</taxon>
    </lineage>
</organism>
<accession>A0A6J8DLF3</accession>
<dbReference type="OrthoDB" id="6159959at2759"/>